<dbReference type="Gene3D" id="3.10.105.10">
    <property type="entry name" value="Dipeptide-binding Protein, Domain 3"/>
    <property type="match status" value="1"/>
</dbReference>
<evidence type="ECO:0000256" key="1">
    <source>
        <dbReference type="ARBA" id="ARBA00003489"/>
    </source>
</evidence>
<keyword evidence="5" id="KW-0813">Transport</keyword>
<reference evidence="10 11" key="1">
    <citation type="journal article" date="2021" name="Sci. Rep.">
        <title>The distribution of antibiotic resistance genes in chicken gut microbiota commensals.</title>
        <authorList>
            <person name="Juricova H."/>
            <person name="Matiasovicova J."/>
            <person name="Kubasova T."/>
            <person name="Cejkova D."/>
            <person name="Rychlik I."/>
        </authorList>
    </citation>
    <scope>NUCLEOTIDE SEQUENCE [LARGE SCALE GENOMIC DNA]</scope>
    <source>
        <strain evidence="10 11">An829</strain>
    </source>
</reference>
<evidence type="ECO:0000256" key="7">
    <source>
        <dbReference type="ARBA" id="ARBA00022764"/>
    </source>
</evidence>
<dbReference type="PROSITE" id="PS01040">
    <property type="entry name" value="SBP_BACTERIAL_5"/>
    <property type="match status" value="1"/>
</dbReference>
<evidence type="ECO:0000259" key="9">
    <source>
        <dbReference type="Pfam" id="PF00496"/>
    </source>
</evidence>
<dbReference type="InterPro" id="IPR039424">
    <property type="entry name" value="SBP_5"/>
</dbReference>
<feature type="domain" description="Solute-binding protein family 5" evidence="9">
    <location>
        <begin position="97"/>
        <end position="456"/>
    </location>
</feature>
<evidence type="ECO:0000256" key="8">
    <source>
        <dbReference type="SAM" id="Phobius"/>
    </source>
</evidence>
<dbReference type="EMBL" id="JACJJC010000004">
    <property type="protein sequence ID" value="MBM6703678.1"/>
    <property type="molecule type" value="Genomic_DNA"/>
</dbReference>
<sequence>MKTVRNKSARNVARPIVQSDQQLPRRCPPFGRVAAGIAAGMALTALLACGTAAARTITVAVATGFTTLDPYDAGDALSRNVAKSFYEGLYAFNDKLEPQPQLAESYEVSENGLEYVFKLREGVKFHDGTEFDAQAVKVNFDRVLDPKNALSRRTFFGFIDRVEVLDKYRVKFILKTPMSAFISRLANGTGQMICPSAIKKFGSDGLAHNACGTGPYVLKEFNPSERLVVEKNPNYRIAGLPKLDGIRWLPVPENSTRAQMVLTGEADYVHAMPPELMGRVNESDQAVAIVKPSIQQRYLAINTLAEPLNDLRVRQAIAYAINKDAFCKVVYGGFSRPATGVQPPEVPGGLKLGPWPYDPKKARELLKEAGYPNGFRTQIWAAFNTSTNAKAVQFLQQQLRQVGIQAETRVLESGQRVSLVDSHPDPKTAPVRLYLIGWSNSTAEPDWGIRPLFDSREAPPKLGNTSYYSNPAMDAALDRGMAETDLEKRLAAYGEAQKMIWNDVPAVFLTYENNLAAVNRHLKNFRPMLDSTFEFYEAYWQE</sequence>
<dbReference type="Proteomes" id="UP000715095">
    <property type="component" value="Unassembled WGS sequence"/>
</dbReference>
<proteinExistence type="inferred from homology"/>
<keyword evidence="6" id="KW-0732">Signal</keyword>
<protein>
    <recommendedName>
        <fullName evidence="4">Glutathione-binding protein GsiB</fullName>
    </recommendedName>
</protein>
<evidence type="ECO:0000256" key="5">
    <source>
        <dbReference type="ARBA" id="ARBA00022448"/>
    </source>
</evidence>
<dbReference type="PIRSF" id="PIRSF002741">
    <property type="entry name" value="MppA"/>
    <property type="match status" value="1"/>
</dbReference>
<accession>A0ABS2DQX9</accession>
<dbReference type="SUPFAM" id="SSF53850">
    <property type="entry name" value="Periplasmic binding protein-like II"/>
    <property type="match status" value="1"/>
</dbReference>
<feature type="transmembrane region" description="Helical" evidence="8">
    <location>
        <begin position="33"/>
        <end position="54"/>
    </location>
</feature>
<keyword evidence="7" id="KW-0574">Periplasm</keyword>
<evidence type="ECO:0000256" key="6">
    <source>
        <dbReference type="ARBA" id="ARBA00022729"/>
    </source>
</evidence>
<name>A0ABS2DQX9_9BURK</name>
<keyword evidence="8" id="KW-0472">Membrane</keyword>
<dbReference type="InterPro" id="IPR023765">
    <property type="entry name" value="SBP_5_CS"/>
</dbReference>
<gene>
    <name evidence="10" type="ORF">H6A60_04135</name>
</gene>
<evidence type="ECO:0000256" key="4">
    <source>
        <dbReference type="ARBA" id="ARBA00017393"/>
    </source>
</evidence>
<comment type="similarity">
    <text evidence="3">Belongs to the bacterial solute-binding protein 5 family.</text>
</comment>
<keyword evidence="8" id="KW-1133">Transmembrane helix</keyword>
<dbReference type="InterPro" id="IPR030678">
    <property type="entry name" value="Peptide/Ni-bd"/>
</dbReference>
<comment type="subcellular location">
    <subcellularLocation>
        <location evidence="2">Periplasm</location>
    </subcellularLocation>
</comment>
<evidence type="ECO:0000256" key="2">
    <source>
        <dbReference type="ARBA" id="ARBA00004418"/>
    </source>
</evidence>
<evidence type="ECO:0000313" key="11">
    <source>
        <dbReference type="Proteomes" id="UP000715095"/>
    </source>
</evidence>
<organism evidence="10 11">
    <name type="scientific">Sutterella massiliensis</name>
    <dbReference type="NCBI Taxonomy" id="1816689"/>
    <lineage>
        <taxon>Bacteria</taxon>
        <taxon>Pseudomonadati</taxon>
        <taxon>Pseudomonadota</taxon>
        <taxon>Betaproteobacteria</taxon>
        <taxon>Burkholderiales</taxon>
        <taxon>Sutterellaceae</taxon>
        <taxon>Sutterella</taxon>
    </lineage>
</organism>
<dbReference type="CDD" id="cd08499">
    <property type="entry name" value="PBP2_Ylib_like"/>
    <property type="match status" value="1"/>
</dbReference>
<evidence type="ECO:0000313" key="10">
    <source>
        <dbReference type="EMBL" id="MBM6703678.1"/>
    </source>
</evidence>
<dbReference type="Gene3D" id="3.40.190.10">
    <property type="entry name" value="Periplasmic binding protein-like II"/>
    <property type="match status" value="1"/>
</dbReference>
<keyword evidence="11" id="KW-1185">Reference proteome</keyword>
<evidence type="ECO:0000256" key="3">
    <source>
        <dbReference type="ARBA" id="ARBA00005695"/>
    </source>
</evidence>
<comment type="function">
    <text evidence="1">Part of the ABC transporter complex GsiABCD involved in glutathione import. Binds glutathione.</text>
</comment>
<dbReference type="InterPro" id="IPR000914">
    <property type="entry name" value="SBP_5_dom"/>
</dbReference>
<dbReference type="PANTHER" id="PTHR30290">
    <property type="entry name" value="PERIPLASMIC BINDING COMPONENT OF ABC TRANSPORTER"/>
    <property type="match status" value="1"/>
</dbReference>
<dbReference type="Pfam" id="PF00496">
    <property type="entry name" value="SBP_bac_5"/>
    <property type="match status" value="1"/>
</dbReference>
<dbReference type="Gene3D" id="3.90.76.10">
    <property type="entry name" value="Dipeptide-binding Protein, Domain 1"/>
    <property type="match status" value="1"/>
</dbReference>
<dbReference type="PANTHER" id="PTHR30290:SF32">
    <property type="entry name" value="GLUTATHIONE-BINDING PROTEIN GSIB"/>
    <property type="match status" value="1"/>
</dbReference>
<comment type="caution">
    <text evidence="10">The sequence shown here is derived from an EMBL/GenBank/DDBJ whole genome shotgun (WGS) entry which is preliminary data.</text>
</comment>
<keyword evidence="8" id="KW-0812">Transmembrane</keyword>